<evidence type="ECO:0000256" key="3">
    <source>
        <dbReference type="ARBA" id="ARBA00022490"/>
    </source>
</evidence>
<reference evidence="9" key="1">
    <citation type="submission" date="2020-12" db="EMBL/GenBank/DDBJ databases">
        <authorList>
            <person name="Iha C."/>
        </authorList>
    </citation>
    <scope>NUCLEOTIDE SEQUENCE</scope>
</reference>
<dbReference type="InterPro" id="IPR041470">
    <property type="entry name" value="GCP_N"/>
</dbReference>
<feature type="domain" description="Gamma tubulin complex component C-terminal" evidence="7">
    <location>
        <begin position="560"/>
        <end position="682"/>
    </location>
</feature>
<comment type="caution">
    <text evidence="9">The sequence shown here is derived from an EMBL/GenBank/DDBJ whole genome shotgun (WGS) entry which is preliminary data.</text>
</comment>
<keyword evidence="4" id="KW-0493">Microtubule</keyword>
<evidence type="ECO:0000256" key="2">
    <source>
        <dbReference type="ARBA" id="ARBA00010337"/>
    </source>
</evidence>
<gene>
    <name evidence="9" type="ORF">OSTQU699_LOCUS7053</name>
</gene>
<dbReference type="Gene3D" id="1.20.120.1900">
    <property type="entry name" value="Gamma-tubulin complex, C-terminal domain"/>
    <property type="match status" value="2"/>
</dbReference>
<dbReference type="OrthoDB" id="5860513at2759"/>
<dbReference type="Pfam" id="PF17681">
    <property type="entry name" value="GCP_N_terminal"/>
    <property type="match status" value="1"/>
</dbReference>
<dbReference type="GO" id="GO:0051321">
    <property type="term" value="P:meiotic cell cycle"/>
    <property type="evidence" value="ECO:0007669"/>
    <property type="project" value="TreeGrafter"/>
</dbReference>
<evidence type="ECO:0008006" key="11">
    <source>
        <dbReference type="Google" id="ProtNLM"/>
    </source>
</evidence>
<sequence length="791" mass="86651">MHSPSPEKVPRRRASSQHLSAGAGPPRRRKESRKVARLAARFFCEDSRRAMPGSLTLVQRLVDRVVAADGDVGVGSRRSLLALSLRLLDSGTGLGPIRDEASVAESVRSWAAEQGRSDLADRINELVARLAAAGLPPPLRASVLCLLEVVARQKRRAAETAPSMDSDASLRRSWMWQDGVGPLQKPVCYGNGRGSSTGTVATAQSSSSMSLQLQWCEGPTWQAREGALVRDVLFAVQGIDGTFVKFDRLSQQGGGFVIDPGAGIDAAPAALALRLCELGWLFRKVRAFVEGGGGQPGGSVRQALRHALSKEVEDYYRLMAVLEVQTGGHQGGRDVALSGGSSEEGEREEAKRRSCQSDGPSGAWGRGGGMSLRRLAVCLAEPTRRMRTLAVVVDGTRDKSGGALAGAVFGRLLHGAPSSRTFLKRILHCLSGPIYDMIKQWMFEGEFVDPYGEFFVAGGRGQPGDPWRDAYGINAEMLPEFIGEPMAKKILRAGKSVNFLREHCGDGEWVQRRATEARSFARMAAGTRRLECMREFVDRAASLLDRRLVRTIFEKYGFYRHCRAIRRYVLLGQGDFVLALMDLIKPELDKDASHVSEVALVGMLKVAAAASSSRLEEGDDALERLRVRNDRGVGLEVGWDVFSLEYDVGMPVSAVIDASAMAAYQRVSRLLWKLKRAEHNLSEYYVTFEVLEGAWRQFAEAAIVAGDLDELIEAHEAYLGDILARCLLTDPRDKLSRTLEQIFKCICRALGAIQRLTGNVDAVAHAIRVRQGNMDWRIERGGWGMGKEEGR</sequence>
<comment type="similarity">
    <text evidence="2">Belongs to the TUBGCP family.</text>
</comment>
<comment type="subcellular location">
    <subcellularLocation>
        <location evidence="1">Cytoplasm</location>
        <location evidence="1">Cytoskeleton</location>
    </subcellularLocation>
</comment>
<evidence type="ECO:0000259" key="8">
    <source>
        <dbReference type="Pfam" id="PF17681"/>
    </source>
</evidence>
<dbReference type="Proteomes" id="UP000708148">
    <property type="component" value="Unassembled WGS sequence"/>
</dbReference>
<evidence type="ECO:0000256" key="1">
    <source>
        <dbReference type="ARBA" id="ARBA00004245"/>
    </source>
</evidence>
<dbReference type="GO" id="GO:0051225">
    <property type="term" value="P:spindle assembly"/>
    <property type="evidence" value="ECO:0007669"/>
    <property type="project" value="TreeGrafter"/>
</dbReference>
<dbReference type="GO" id="GO:0031122">
    <property type="term" value="P:cytoplasmic microtubule organization"/>
    <property type="evidence" value="ECO:0007669"/>
    <property type="project" value="TreeGrafter"/>
</dbReference>
<dbReference type="AlphaFoldDB" id="A0A8S1J3N5"/>
<dbReference type="InterPro" id="IPR042241">
    <property type="entry name" value="GCP_C_sf"/>
</dbReference>
<dbReference type="InterPro" id="IPR007259">
    <property type="entry name" value="GCP"/>
</dbReference>
<keyword evidence="10" id="KW-1185">Reference proteome</keyword>
<dbReference type="Pfam" id="PF04130">
    <property type="entry name" value="GCP_C_terminal"/>
    <property type="match status" value="2"/>
</dbReference>
<accession>A0A8S1J3N5</accession>
<keyword evidence="3" id="KW-0963">Cytoplasm</keyword>
<dbReference type="EMBL" id="CAJHUC010001609">
    <property type="protein sequence ID" value="CAD7701696.1"/>
    <property type="molecule type" value="Genomic_DNA"/>
</dbReference>
<feature type="domain" description="Gamma tubulin complex component C-terminal" evidence="7">
    <location>
        <begin position="683"/>
        <end position="757"/>
    </location>
</feature>
<dbReference type="GO" id="GO:0051011">
    <property type="term" value="F:microtubule minus-end binding"/>
    <property type="evidence" value="ECO:0007669"/>
    <property type="project" value="TreeGrafter"/>
</dbReference>
<feature type="region of interest" description="Disordered" evidence="6">
    <location>
        <begin position="329"/>
        <end position="367"/>
    </location>
</feature>
<feature type="domain" description="Gamma tubulin complex component protein N-terminal" evidence="8">
    <location>
        <begin position="229"/>
        <end position="555"/>
    </location>
</feature>
<dbReference type="PANTHER" id="PTHR19302">
    <property type="entry name" value="GAMMA TUBULIN COMPLEX PROTEIN"/>
    <property type="match status" value="1"/>
</dbReference>
<dbReference type="GO" id="GO:0000930">
    <property type="term" value="C:gamma-tubulin complex"/>
    <property type="evidence" value="ECO:0007669"/>
    <property type="project" value="TreeGrafter"/>
</dbReference>
<evidence type="ECO:0000256" key="6">
    <source>
        <dbReference type="SAM" id="MobiDB-lite"/>
    </source>
</evidence>
<feature type="non-terminal residue" evidence="9">
    <location>
        <position position="1"/>
    </location>
</feature>
<name>A0A8S1J3N5_9CHLO</name>
<dbReference type="InterPro" id="IPR040457">
    <property type="entry name" value="GCP_C"/>
</dbReference>
<feature type="region of interest" description="Disordered" evidence="6">
    <location>
        <begin position="1"/>
        <end position="32"/>
    </location>
</feature>
<evidence type="ECO:0000313" key="9">
    <source>
        <dbReference type="EMBL" id="CAD7701696.1"/>
    </source>
</evidence>
<evidence type="ECO:0000259" key="7">
    <source>
        <dbReference type="Pfam" id="PF04130"/>
    </source>
</evidence>
<protein>
    <recommendedName>
        <fullName evidence="11">Gamma-tubulin complex component</fullName>
    </recommendedName>
</protein>
<keyword evidence="5" id="KW-0206">Cytoskeleton</keyword>
<evidence type="ECO:0000256" key="4">
    <source>
        <dbReference type="ARBA" id="ARBA00022701"/>
    </source>
</evidence>
<dbReference type="GO" id="GO:0007020">
    <property type="term" value="P:microtubule nucleation"/>
    <property type="evidence" value="ECO:0007669"/>
    <property type="project" value="InterPro"/>
</dbReference>
<dbReference type="PANTHER" id="PTHR19302:SF14">
    <property type="entry name" value="GAMMA-TUBULIN COMPLEX COMPONENT 3"/>
    <property type="match status" value="1"/>
</dbReference>
<evidence type="ECO:0000313" key="10">
    <source>
        <dbReference type="Proteomes" id="UP000708148"/>
    </source>
</evidence>
<dbReference type="GO" id="GO:0005874">
    <property type="term" value="C:microtubule"/>
    <property type="evidence" value="ECO:0007669"/>
    <property type="project" value="UniProtKB-KW"/>
</dbReference>
<dbReference type="GO" id="GO:0043015">
    <property type="term" value="F:gamma-tubulin binding"/>
    <property type="evidence" value="ECO:0007669"/>
    <property type="project" value="InterPro"/>
</dbReference>
<proteinExistence type="inferred from homology"/>
<dbReference type="GO" id="GO:0000278">
    <property type="term" value="P:mitotic cell cycle"/>
    <property type="evidence" value="ECO:0007669"/>
    <property type="project" value="TreeGrafter"/>
</dbReference>
<evidence type="ECO:0000256" key="5">
    <source>
        <dbReference type="ARBA" id="ARBA00023212"/>
    </source>
</evidence>
<organism evidence="9 10">
    <name type="scientific">Ostreobium quekettii</name>
    <dbReference type="NCBI Taxonomy" id="121088"/>
    <lineage>
        <taxon>Eukaryota</taxon>
        <taxon>Viridiplantae</taxon>
        <taxon>Chlorophyta</taxon>
        <taxon>core chlorophytes</taxon>
        <taxon>Ulvophyceae</taxon>
        <taxon>TCBD clade</taxon>
        <taxon>Bryopsidales</taxon>
        <taxon>Ostreobineae</taxon>
        <taxon>Ostreobiaceae</taxon>
        <taxon>Ostreobium</taxon>
    </lineage>
</organism>
<dbReference type="GO" id="GO:0000922">
    <property type="term" value="C:spindle pole"/>
    <property type="evidence" value="ECO:0007669"/>
    <property type="project" value="InterPro"/>
</dbReference>